<reference evidence="1 2" key="1">
    <citation type="submission" date="2020-05" db="EMBL/GenBank/DDBJ databases">
        <authorList>
            <person name="Campoy J."/>
            <person name="Schneeberger K."/>
            <person name="Spophaly S."/>
        </authorList>
    </citation>
    <scope>NUCLEOTIDE SEQUENCE [LARGE SCALE GENOMIC DNA]</scope>
    <source>
        <strain evidence="1">PruArmRojPasFocal</strain>
    </source>
</reference>
<dbReference type="AlphaFoldDB" id="A0A6J5UNV8"/>
<dbReference type="EMBL" id="CAEKDK010000004">
    <property type="protein sequence ID" value="CAB4276885.1"/>
    <property type="molecule type" value="Genomic_DNA"/>
</dbReference>
<evidence type="ECO:0000313" key="2">
    <source>
        <dbReference type="Proteomes" id="UP000507222"/>
    </source>
</evidence>
<dbReference type="Proteomes" id="UP000507222">
    <property type="component" value="Unassembled WGS sequence"/>
</dbReference>
<proteinExistence type="predicted"/>
<evidence type="ECO:0000313" key="1">
    <source>
        <dbReference type="EMBL" id="CAB4276885.1"/>
    </source>
</evidence>
<organism evidence="1 2">
    <name type="scientific">Prunus armeniaca</name>
    <name type="common">Apricot</name>
    <name type="synonym">Armeniaca vulgaris</name>
    <dbReference type="NCBI Taxonomy" id="36596"/>
    <lineage>
        <taxon>Eukaryota</taxon>
        <taxon>Viridiplantae</taxon>
        <taxon>Streptophyta</taxon>
        <taxon>Embryophyta</taxon>
        <taxon>Tracheophyta</taxon>
        <taxon>Spermatophyta</taxon>
        <taxon>Magnoliopsida</taxon>
        <taxon>eudicotyledons</taxon>
        <taxon>Gunneridae</taxon>
        <taxon>Pentapetalae</taxon>
        <taxon>rosids</taxon>
        <taxon>fabids</taxon>
        <taxon>Rosales</taxon>
        <taxon>Rosaceae</taxon>
        <taxon>Amygdaloideae</taxon>
        <taxon>Amygdaleae</taxon>
        <taxon>Prunus</taxon>
    </lineage>
</organism>
<accession>A0A6J5UNV8</accession>
<protein>
    <submittedName>
        <fullName evidence="1">Uncharacterized protein</fullName>
    </submittedName>
</protein>
<name>A0A6J5UNV8_PRUAR</name>
<gene>
    <name evidence="1" type="ORF">CURHAP_LOCUS26210</name>
</gene>
<sequence>MGFPANLRFVRQGIEIETRMWRKTVANRFVQIKWKQYKNFSFYGGTHKEWNTEAADGLTLLPIHTARSASITLLLIFRSSAVIPLLSS</sequence>